<dbReference type="EMBL" id="FOLD01000009">
    <property type="protein sequence ID" value="SFC71424.1"/>
    <property type="molecule type" value="Genomic_DNA"/>
</dbReference>
<dbReference type="Proteomes" id="UP000198639">
    <property type="component" value="Unassembled WGS sequence"/>
</dbReference>
<proteinExistence type="predicted"/>
<organism evidence="4 5">
    <name type="scientific">Massilia yuzhufengensis</name>
    <dbReference type="NCBI Taxonomy" id="1164594"/>
    <lineage>
        <taxon>Bacteria</taxon>
        <taxon>Pseudomonadati</taxon>
        <taxon>Pseudomonadota</taxon>
        <taxon>Betaproteobacteria</taxon>
        <taxon>Burkholderiales</taxon>
        <taxon>Oxalobacteraceae</taxon>
        <taxon>Telluria group</taxon>
        <taxon>Massilia</taxon>
    </lineage>
</organism>
<feature type="region of interest" description="Disordered" evidence="1">
    <location>
        <begin position="240"/>
        <end position="274"/>
    </location>
</feature>
<evidence type="ECO:0000313" key="4">
    <source>
        <dbReference type="EMBL" id="SFC71424.1"/>
    </source>
</evidence>
<protein>
    <submittedName>
        <fullName evidence="4">Lipid-binding SYLF domain-containing protein</fullName>
    </submittedName>
</protein>
<dbReference type="PANTHER" id="PTHR15629:SF2">
    <property type="entry name" value="SH3 DOMAIN-CONTAINING YSC84-LIKE PROTEIN 1"/>
    <property type="match status" value="1"/>
</dbReference>
<dbReference type="STRING" id="1164594.SAMN05216204_10964"/>
<feature type="domain" description="Ysc84 actin-binding" evidence="3">
    <location>
        <begin position="119"/>
        <end position="237"/>
    </location>
</feature>
<dbReference type="GO" id="GO:0035091">
    <property type="term" value="F:phosphatidylinositol binding"/>
    <property type="evidence" value="ECO:0007669"/>
    <property type="project" value="TreeGrafter"/>
</dbReference>
<feature type="compositionally biased region" description="Basic and acidic residues" evidence="1">
    <location>
        <begin position="258"/>
        <end position="274"/>
    </location>
</feature>
<dbReference type="OrthoDB" id="9782434at2"/>
<evidence type="ECO:0000256" key="1">
    <source>
        <dbReference type="SAM" id="MobiDB-lite"/>
    </source>
</evidence>
<keyword evidence="5" id="KW-1185">Reference proteome</keyword>
<dbReference type="CDD" id="cd11524">
    <property type="entry name" value="SYLF"/>
    <property type="match status" value="1"/>
</dbReference>
<sequence length="274" mass="28319">MNPTMKRLVAASLAALLAGSTGVAMAQVGKAQDAATPGTERHKKEMRKATEHVNKAVQVVQQMQATPEMRALLQRSKGVFVVPDYGGAALGVGARGGAGVLLVRSGDTWSSPAFYNMGGISAGLQAGIEAGAIAFVLNDQKALNSFTQNNKFSLGADAGLTVADWSKKGEGSAGYGNITAWADTEGLFGGVALNVTDIDYDEDETAAYYQRQVAAREVLGGKVRNPQADALRQTLASITSGSAASSMGGSGAGGTTKAGKDSKMEAEKERERSR</sequence>
<accession>A0A1I1LEA3</accession>
<dbReference type="Pfam" id="PF04366">
    <property type="entry name" value="Ysc84"/>
    <property type="match status" value="1"/>
</dbReference>
<reference evidence="5" key="1">
    <citation type="submission" date="2016-10" db="EMBL/GenBank/DDBJ databases">
        <authorList>
            <person name="Varghese N."/>
            <person name="Submissions S."/>
        </authorList>
    </citation>
    <scope>NUCLEOTIDE SEQUENCE [LARGE SCALE GENOMIC DNA]</scope>
    <source>
        <strain evidence="5">CGMCC 1.12041</strain>
    </source>
</reference>
<dbReference type="InterPro" id="IPR007461">
    <property type="entry name" value="Ysc84_actin-binding"/>
</dbReference>
<dbReference type="InterPro" id="IPR051702">
    <property type="entry name" value="SH3_domain_YSC84-like"/>
</dbReference>
<evidence type="ECO:0000256" key="2">
    <source>
        <dbReference type="SAM" id="SignalP"/>
    </source>
</evidence>
<keyword evidence="2" id="KW-0732">Signal</keyword>
<evidence type="ECO:0000259" key="3">
    <source>
        <dbReference type="Pfam" id="PF04366"/>
    </source>
</evidence>
<evidence type="ECO:0000313" key="5">
    <source>
        <dbReference type="Proteomes" id="UP000198639"/>
    </source>
</evidence>
<gene>
    <name evidence="4" type="ORF">SAMN05216204_10964</name>
</gene>
<feature type="chain" id="PRO_5011784296" evidence="2">
    <location>
        <begin position="27"/>
        <end position="274"/>
    </location>
</feature>
<feature type="signal peptide" evidence="2">
    <location>
        <begin position="1"/>
        <end position="26"/>
    </location>
</feature>
<name>A0A1I1LEA3_9BURK</name>
<dbReference type="AlphaFoldDB" id="A0A1I1LEA3"/>
<dbReference type="PANTHER" id="PTHR15629">
    <property type="entry name" value="SH3YL1 PROTEIN"/>
    <property type="match status" value="1"/>
</dbReference>